<feature type="compositionally biased region" description="Polar residues" evidence="1">
    <location>
        <begin position="103"/>
        <end position="114"/>
    </location>
</feature>
<name>A0A1A9ZBA3_GLOPL</name>
<reference evidence="2" key="2">
    <citation type="submission" date="2020-05" db="UniProtKB">
        <authorList>
            <consortium name="EnsemblMetazoa"/>
        </authorList>
    </citation>
    <scope>IDENTIFICATION</scope>
    <source>
        <strain evidence="2">IAEA</strain>
    </source>
</reference>
<dbReference type="Proteomes" id="UP000092445">
    <property type="component" value="Unassembled WGS sequence"/>
</dbReference>
<evidence type="ECO:0000256" key="1">
    <source>
        <dbReference type="SAM" id="MobiDB-lite"/>
    </source>
</evidence>
<dbReference type="AlphaFoldDB" id="A0A1A9ZBA3"/>
<reference evidence="3" key="1">
    <citation type="submission" date="2014-03" db="EMBL/GenBank/DDBJ databases">
        <authorList>
            <person name="Aksoy S."/>
            <person name="Warren W."/>
            <person name="Wilson R.K."/>
        </authorList>
    </citation>
    <scope>NUCLEOTIDE SEQUENCE [LARGE SCALE GENOMIC DNA]</scope>
    <source>
        <strain evidence="3">IAEA</strain>
    </source>
</reference>
<sequence length="150" mass="15650">MTDNICDNESSHPALLKQQALRHNTTTAPCSAQATSSALSQQQITAPCPAQATGSAPLQTNGTLFCPDNRLCAIIRRHHPALLKVQEPSRSRRNVACGRCPPSSNLATSSSTTGPLAVAASPSGDLMDLSSPNTDNPTNEVGCPNTTLCK</sequence>
<keyword evidence="3" id="KW-1185">Reference proteome</keyword>
<evidence type="ECO:0000313" key="2">
    <source>
        <dbReference type="EnsemblMetazoa" id="GPAI009367-PA"/>
    </source>
</evidence>
<protein>
    <submittedName>
        <fullName evidence="2">Uncharacterized protein</fullName>
    </submittedName>
</protein>
<evidence type="ECO:0000313" key="3">
    <source>
        <dbReference type="Proteomes" id="UP000092445"/>
    </source>
</evidence>
<organism evidence="2 3">
    <name type="scientific">Glossina pallidipes</name>
    <name type="common">Tsetse fly</name>
    <dbReference type="NCBI Taxonomy" id="7398"/>
    <lineage>
        <taxon>Eukaryota</taxon>
        <taxon>Metazoa</taxon>
        <taxon>Ecdysozoa</taxon>
        <taxon>Arthropoda</taxon>
        <taxon>Hexapoda</taxon>
        <taxon>Insecta</taxon>
        <taxon>Pterygota</taxon>
        <taxon>Neoptera</taxon>
        <taxon>Endopterygota</taxon>
        <taxon>Diptera</taxon>
        <taxon>Brachycera</taxon>
        <taxon>Muscomorpha</taxon>
        <taxon>Hippoboscoidea</taxon>
        <taxon>Glossinidae</taxon>
        <taxon>Glossina</taxon>
    </lineage>
</organism>
<dbReference type="VEuPathDB" id="VectorBase:GPAI009367"/>
<feature type="region of interest" description="Disordered" evidence="1">
    <location>
        <begin position="103"/>
        <end position="150"/>
    </location>
</feature>
<proteinExistence type="predicted"/>
<dbReference type="EnsemblMetazoa" id="GPAI009367-RA">
    <property type="protein sequence ID" value="GPAI009367-PA"/>
    <property type="gene ID" value="GPAI009367"/>
</dbReference>
<accession>A0A1A9ZBA3</accession>
<feature type="compositionally biased region" description="Polar residues" evidence="1">
    <location>
        <begin position="130"/>
        <end position="150"/>
    </location>
</feature>